<evidence type="ECO:0000313" key="1">
    <source>
        <dbReference type="EMBL" id="MBV7275913.1"/>
    </source>
</evidence>
<dbReference type="EMBL" id="JAEEGC010000140">
    <property type="protein sequence ID" value="MBV7275913.1"/>
    <property type="molecule type" value="Genomic_DNA"/>
</dbReference>
<dbReference type="Proteomes" id="UP000694308">
    <property type="component" value="Unassembled WGS sequence"/>
</dbReference>
<reference evidence="1" key="1">
    <citation type="submission" date="2020-12" db="EMBL/GenBank/DDBJ databases">
        <title>Clostridium thailandense sp. nov., a novel acetogenic bacterium isolated from peat land soil in Thailand.</title>
        <authorList>
            <person name="Chaikitkaew S."/>
            <person name="Birkeland N.K."/>
        </authorList>
    </citation>
    <scope>NUCLEOTIDE SEQUENCE</scope>
    <source>
        <strain evidence="1">PL3</strain>
    </source>
</reference>
<accession>A0A949X5N0</accession>
<name>A0A949X5N0_9CLOT</name>
<evidence type="ECO:0000313" key="2">
    <source>
        <dbReference type="Proteomes" id="UP000694308"/>
    </source>
</evidence>
<comment type="caution">
    <text evidence="1">The sequence shown here is derived from an EMBL/GenBank/DDBJ whole genome shotgun (WGS) entry which is preliminary data.</text>
</comment>
<protein>
    <submittedName>
        <fullName evidence="1">Uncharacterized protein</fullName>
    </submittedName>
</protein>
<dbReference type="RefSeq" id="WP_218322960.1">
    <property type="nucleotide sequence ID" value="NZ_JAEEGC010000140.1"/>
</dbReference>
<dbReference type="AlphaFoldDB" id="A0A949X5N0"/>
<gene>
    <name evidence="1" type="ORF">I6U48_23755</name>
</gene>
<sequence>MIWIGAHHCSKRGKIVHNELFDLIDNSKDYNYFKKNLAKWADTKLEGGRNIFQKDY</sequence>
<proteinExistence type="predicted"/>
<organism evidence="1 2">
    <name type="scientific">Clostridium thailandense</name>
    <dbReference type="NCBI Taxonomy" id="2794346"/>
    <lineage>
        <taxon>Bacteria</taxon>
        <taxon>Bacillati</taxon>
        <taxon>Bacillota</taxon>
        <taxon>Clostridia</taxon>
        <taxon>Eubacteriales</taxon>
        <taxon>Clostridiaceae</taxon>
        <taxon>Clostridium</taxon>
    </lineage>
</organism>
<keyword evidence="2" id="KW-1185">Reference proteome</keyword>